<name>A0ABU0M446_9HYPH</name>
<dbReference type="InterPro" id="IPR000182">
    <property type="entry name" value="GNAT_dom"/>
</dbReference>
<dbReference type="InterPro" id="IPR016181">
    <property type="entry name" value="Acyl_CoA_acyltransferase"/>
</dbReference>
<dbReference type="Proteomes" id="UP001223743">
    <property type="component" value="Unassembled WGS sequence"/>
</dbReference>
<comment type="caution">
    <text evidence="2">The sequence shown here is derived from an EMBL/GenBank/DDBJ whole genome shotgun (WGS) entry which is preliminary data.</text>
</comment>
<evidence type="ECO:0000313" key="2">
    <source>
        <dbReference type="EMBL" id="MDQ0515734.1"/>
    </source>
</evidence>
<dbReference type="CDD" id="cd04301">
    <property type="entry name" value="NAT_SF"/>
    <property type="match status" value="1"/>
</dbReference>
<gene>
    <name evidence="2" type="ORF">QO015_001347</name>
</gene>
<dbReference type="PROSITE" id="PS51186">
    <property type="entry name" value="GNAT"/>
    <property type="match status" value="1"/>
</dbReference>
<dbReference type="EMBL" id="JAUSWJ010000001">
    <property type="protein sequence ID" value="MDQ0515734.1"/>
    <property type="molecule type" value="Genomic_DNA"/>
</dbReference>
<sequence length="267" mass="28227">MELSNDRAAIIARLAADPLENVVLLKHLTAYPEATRALSAAEGDENATLVLLNAAASPYDRATYPEADVVAFLASDSEVLSGHLLRHVPLGGGAVFKLARDADRAALAGMLATTRTTAFHSFTAAAAHERDPSVRVTRQPRDDDYALLAMQGHDRAVLEPLLVAGDAFVCALDDPGSGAAAAVCCAFVNHGPVHEIGGVFTRPDRRGQGLAPRVVTTALAVLRENGHSARYNVEETNPGSLRLAARLGLRHFLTLTHHTAPKATIVV</sequence>
<keyword evidence="3" id="KW-1185">Reference proteome</keyword>
<dbReference type="Gene3D" id="3.40.630.30">
    <property type="match status" value="1"/>
</dbReference>
<feature type="domain" description="N-acetyltransferase" evidence="1">
    <location>
        <begin position="117"/>
        <end position="267"/>
    </location>
</feature>
<evidence type="ECO:0000259" key="1">
    <source>
        <dbReference type="PROSITE" id="PS51186"/>
    </source>
</evidence>
<evidence type="ECO:0000313" key="3">
    <source>
        <dbReference type="Proteomes" id="UP001223743"/>
    </source>
</evidence>
<reference evidence="2 3" key="1">
    <citation type="submission" date="2023-07" db="EMBL/GenBank/DDBJ databases">
        <title>Genomic Encyclopedia of Type Strains, Phase IV (KMG-IV): sequencing the most valuable type-strain genomes for metagenomic binning, comparative biology and taxonomic classification.</title>
        <authorList>
            <person name="Goeker M."/>
        </authorList>
    </citation>
    <scope>NUCLEOTIDE SEQUENCE [LARGE SCALE GENOMIC DNA]</scope>
    <source>
        <strain evidence="2 3">B1-1</strain>
    </source>
</reference>
<accession>A0ABU0M446</accession>
<dbReference type="Pfam" id="PF00583">
    <property type="entry name" value="Acetyltransf_1"/>
    <property type="match status" value="1"/>
</dbReference>
<proteinExistence type="predicted"/>
<organism evidence="2 3">
    <name type="scientific">Kaistia geumhonensis</name>
    <dbReference type="NCBI Taxonomy" id="410839"/>
    <lineage>
        <taxon>Bacteria</taxon>
        <taxon>Pseudomonadati</taxon>
        <taxon>Pseudomonadota</taxon>
        <taxon>Alphaproteobacteria</taxon>
        <taxon>Hyphomicrobiales</taxon>
        <taxon>Kaistiaceae</taxon>
        <taxon>Kaistia</taxon>
    </lineage>
</organism>
<protein>
    <submittedName>
        <fullName evidence="2">GNAT superfamily N-acetyltransferase</fullName>
    </submittedName>
</protein>
<dbReference type="SUPFAM" id="SSF55729">
    <property type="entry name" value="Acyl-CoA N-acyltransferases (Nat)"/>
    <property type="match status" value="1"/>
</dbReference>
<dbReference type="RefSeq" id="WP_266280588.1">
    <property type="nucleotide sequence ID" value="NZ_JAPKNF010000001.1"/>
</dbReference>